<dbReference type="EMBL" id="JACAGC010000001">
    <property type="protein sequence ID" value="KAF6390898.1"/>
    <property type="molecule type" value="Genomic_DNA"/>
</dbReference>
<evidence type="ECO:0000256" key="1">
    <source>
        <dbReference type="ARBA" id="ARBA00009112"/>
    </source>
</evidence>
<evidence type="ECO:0000256" key="2">
    <source>
        <dbReference type="SAM" id="Coils"/>
    </source>
</evidence>
<feature type="compositionally biased region" description="Low complexity" evidence="3">
    <location>
        <begin position="580"/>
        <end position="600"/>
    </location>
</feature>
<comment type="similarity">
    <text evidence="1">Belongs to the SPT20 family.</text>
</comment>
<feature type="compositionally biased region" description="Low complexity" evidence="3">
    <location>
        <begin position="464"/>
        <end position="481"/>
    </location>
</feature>
<evidence type="ECO:0000259" key="4">
    <source>
        <dbReference type="Pfam" id="PF12090"/>
    </source>
</evidence>
<accession>A0A7J8AWT6</accession>
<feature type="domain" description="Spt20-like SEP" evidence="4">
    <location>
        <begin position="77"/>
        <end position="218"/>
    </location>
</feature>
<name>A0A7J8AWT6_RHIFE</name>
<dbReference type="GO" id="GO:0000124">
    <property type="term" value="C:SAGA complex"/>
    <property type="evidence" value="ECO:0007669"/>
    <property type="project" value="InterPro"/>
</dbReference>
<gene>
    <name evidence="5" type="ORF">mRhiFer1_016400</name>
</gene>
<feature type="compositionally biased region" description="Low complexity" evidence="3">
    <location>
        <begin position="841"/>
        <end position="859"/>
    </location>
</feature>
<evidence type="ECO:0000313" key="5">
    <source>
        <dbReference type="EMBL" id="KAF6390898.1"/>
    </source>
</evidence>
<evidence type="ECO:0000313" key="6">
    <source>
        <dbReference type="Proteomes" id="UP000585614"/>
    </source>
</evidence>
<dbReference type="GO" id="GO:0006357">
    <property type="term" value="P:regulation of transcription by RNA polymerase II"/>
    <property type="evidence" value="ECO:0007669"/>
    <property type="project" value="TreeGrafter"/>
</dbReference>
<sequence length="871" mass="95813">MRKALEGALDRAEYVIESARQRPPPRKDSSSGGRSLHEKLYDIYVEECGKEPEVTEELISNVNLLEKLLMRESLSCLVVNLYPGKEGYSLMLKGLDGSYSETIRLPYEEGELLEYLDAEELPPVLLDLLEKCPVNMFHSGCVIAEIRDYRQSSNTEGPGYQSRHILLRPTMQTLACDVESITSDNQKWTQEDKLLLESQLILATAEPLCLEPSVSVACTANRLLYNKQKMNTYPMRKSLKRYSAASLSRQQKLPPQPSPPELRVLTSCKKSKESKAGLRISEAGNCVDTWKQRPCDLEVPSEVDVEKYAKGGRSVKYDDTEPTVWPAQESDDASLFGCEAGDRSQTTKLTFVQPLSDSLFYGQSKSRQEATCETPLSHPHSSPDDHSNSLMPALKTDAGKVVGGSEELLQKNTERPVQTSLSSSGSASLSQLSPGKEAEQPQATSSVLGKGVKHIPPATRLPWSSGKSSSGNSFTPQQASPFPKPPFPAPASEAPGLAQKSSVEVNPVSTLPAATLFPASSSLRALVTQVKANYAGLKVIKVVSPVVGTQTVVRRSNPVQRSTVGARDPSGVNASRLSSGGQPPNAQSAAPQAPSPTGAQYILKPASDLRPLTLLQVPPGSVILNTQQQARQPQQWLCQVIPGQQHQWPSTSHCQQPVSQGSSAQDSTRQNPASSAQHAVVVNLSEMGRGRGRILQARATVLCQLGSAQRRPGQNLPQQTVLLSAVQQQQQQQLQQQQQQQQQQEQQQQQQQLQQQQQHLQLQQLQQQQQQPQQQQQQQQPQQQQQQQLQQPQQPQQQQQQQLQQPQQQQQQQPQQPQQQQQQHPRPPLVVQLRIIRHPRAVATAQPGGGQQTASQSQGNMNRGPPSTPNS</sequence>
<dbReference type="Pfam" id="PF12090">
    <property type="entry name" value="Spt20_SEP"/>
    <property type="match status" value="1"/>
</dbReference>
<feature type="region of interest" description="Disordered" evidence="3">
    <location>
        <begin position="797"/>
        <end position="871"/>
    </location>
</feature>
<dbReference type="Proteomes" id="UP000585614">
    <property type="component" value="Unassembled WGS sequence"/>
</dbReference>
<feature type="compositionally biased region" description="Low complexity" evidence="3">
    <location>
        <begin position="420"/>
        <end position="433"/>
    </location>
</feature>
<comment type="caution">
    <text evidence="5">The sequence shown here is derived from an EMBL/GenBank/DDBJ whole genome shotgun (WGS) entry which is preliminary data.</text>
</comment>
<feature type="region of interest" description="Disordered" evidence="3">
    <location>
        <begin position="408"/>
        <end position="500"/>
    </location>
</feature>
<dbReference type="AlphaFoldDB" id="A0A7J8AWT6"/>
<organism evidence="5 6">
    <name type="scientific">Rhinolophus ferrumequinum</name>
    <name type="common">Greater horseshoe bat</name>
    <dbReference type="NCBI Taxonomy" id="59479"/>
    <lineage>
        <taxon>Eukaryota</taxon>
        <taxon>Metazoa</taxon>
        <taxon>Chordata</taxon>
        <taxon>Craniata</taxon>
        <taxon>Vertebrata</taxon>
        <taxon>Euteleostomi</taxon>
        <taxon>Mammalia</taxon>
        <taxon>Eutheria</taxon>
        <taxon>Laurasiatheria</taxon>
        <taxon>Chiroptera</taxon>
        <taxon>Yinpterochiroptera</taxon>
        <taxon>Rhinolophoidea</taxon>
        <taxon>Rhinolophidae</taxon>
        <taxon>Rhinolophinae</taxon>
        <taxon>Rhinolophus</taxon>
    </lineage>
</organism>
<feature type="region of interest" description="Disordered" evidence="3">
    <location>
        <begin position="557"/>
        <end position="600"/>
    </location>
</feature>
<protein>
    <submittedName>
        <fullName evidence="5">SPT20-like protein, SAGA complex component</fullName>
    </submittedName>
</protein>
<proteinExistence type="inferred from homology"/>
<evidence type="ECO:0000256" key="3">
    <source>
        <dbReference type="SAM" id="MobiDB-lite"/>
    </source>
</evidence>
<feature type="region of interest" description="Disordered" evidence="3">
    <location>
        <begin position="648"/>
        <end position="676"/>
    </location>
</feature>
<keyword evidence="2" id="KW-0175">Coiled coil</keyword>
<feature type="region of interest" description="Disordered" evidence="3">
    <location>
        <begin position="363"/>
        <end position="392"/>
    </location>
</feature>
<feature type="coiled-coil region" evidence="2">
    <location>
        <begin position="724"/>
        <end position="766"/>
    </location>
</feature>
<dbReference type="InterPro" id="IPR021950">
    <property type="entry name" value="Spt20"/>
</dbReference>
<dbReference type="PANTHER" id="PTHR13526">
    <property type="entry name" value="TRANSCRIPTION FACTOR SPT20 HOMOLOG"/>
    <property type="match status" value="1"/>
</dbReference>
<dbReference type="GO" id="GO:0003712">
    <property type="term" value="F:transcription coregulator activity"/>
    <property type="evidence" value="ECO:0007669"/>
    <property type="project" value="InterPro"/>
</dbReference>
<dbReference type="PANTHER" id="PTHR13526:SF16">
    <property type="entry name" value="SPT20-LIKE SEP DOMAIN-CONTAINING PROTEIN"/>
    <property type="match status" value="1"/>
</dbReference>
<feature type="compositionally biased region" description="Low complexity" evidence="3">
    <location>
        <begin position="797"/>
        <end position="823"/>
    </location>
</feature>
<dbReference type="InterPro" id="IPR046468">
    <property type="entry name" value="Spt20-like_SEP"/>
</dbReference>
<reference evidence="5 6" key="1">
    <citation type="journal article" date="2020" name="Nature">
        <title>Six reference-quality genomes reveal evolution of bat adaptations.</title>
        <authorList>
            <person name="Jebb D."/>
            <person name="Huang Z."/>
            <person name="Pippel M."/>
            <person name="Hughes G.M."/>
            <person name="Lavrichenko K."/>
            <person name="Devanna P."/>
            <person name="Winkler S."/>
            <person name="Jermiin L.S."/>
            <person name="Skirmuntt E.C."/>
            <person name="Katzourakis A."/>
            <person name="Burkitt-Gray L."/>
            <person name="Ray D.A."/>
            <person name="Sullivan K.A.M."/>
            <person name="Roscito J.G."/>
            <person name="Kirilenko B.M."/>
            <person name="Davalos L.M."/>
            <person name="Corthals A.P."/>
            <person name="Power M.L."/>
            <person name="Jones G."/>
            <person name="Ransome R.D."/>
            <person name="Dechmann D.K.N."/>
            <person name="Locatelli A.G."/>
            <person name="Puechmaille S.J."/>
            <person name="Fedrigo O."/>
            <person name="Jarvis E.D."/>
            <person name="Hiller M."/>
            <person name="Vernes S.C."/>
            <person name="Myers E.W."/>
            <person name="Teeling E.C."/>
        </authorList>
    </citation>
    <scope>NUCLEOTIDE SEQUENCE [LARGE SCALE GENOMIC DNA]</scope>
    <source>
        <strain evidence="5">MRhiFer1</strain>
        <tissue evidence="5">Lung</tissue>
    </source>
</reference>